<comment type="caution">
    <text evidence="5">The sequence shown here is derived from an EMBL/GenBank/DDBJ whole genome shotgun (WGS) entry which is preliminary data.</text>
</comment>
<evidence type="ECO:0000256" key="2">
    <source>
        <dbReference type="SAM" id="SignalP"/>
    </source>
</evidence>
<feature type="domain" description="Peptidase M16 C-terminal" evidence="4">
    <location>
        <begin position="215"/>
        <end position="389"/>
    </location>
</feature>
<keyword evidence="2" id="KW-0732">Signal</keyword>
<dbReference type="Pfam" id="PF05193">
    <property type="entry name" value="Peptidase_M16_C"/>
    <property type="match status" value="2"/>
</dbReference>
<dbReference type="Pfam" id="PF00675">
    <property type="entry name" value="Peptidase_M16"/>
    <property type="match status" value="2"/>
</dbReference>
<feature type="chain" id="PRO_5045614067" evidence="2">
    <location>
        <begin position="28"/>
        <end position="927"/>
    </location>
</feature>
<dbReference type="InterPro" id="IPR011249">
    <property type="entry name" value="Metalloenz_LuxS/M16"/>
</dbReference>
<dbReference type="InterPro" id="IPR050361">
    <property type="entry name" value="MPP/UQCRC_Complex"/>
</dbReference>
<evidence type="ECO:0000259" key="4">
    <source>
        <dbReference type="Pfam" id="PF05193"/>
    </source>
</evidence>
<dbReference type="Gene3D" id="3.30.830.10">
    <property type="entry name" value="Metalloenzyme, LuxS/M16 peptidase-like"/>
    <property type="match status" value="4"/>
</dbReference>
<dbReference type="PANTHER" id="PTHR11851">
    <property type="entry name" value="METALLOPROTEASE"/>
    <property type="match status" value="1"/>
</dbReference>
<dbReference type="RefSeq" id="WP_379781325.1">
    <property type="nucleotide sequence ID" value="NZ_JBHSMU010000007.1"/>
</dbReference>
<dbReference type="EMBL" id="JBHSMU010000007">
    <property type="protein sequence ID" value="MFC5459447.1"/>
    <property type="molecule type" value="Genomic_DNA"/>
</dbReference>
<dbReference type="InterPro" id="IPR011765">
    <property type="entry name" value="Pept_M16_N"/>
</dbReference>
<accession>A0ABW0L2X7</accession>
<evidence type="ECO:0000256" key="1">
    <source>
        <dbReference type="ARBA" id="ARBA00007261"/>
    </source>
</evidence>
<dbReference type="PANTHER" id="PTHR11851:SF49">
    <property type="entry name" value="MITOCHONDRIAL-PROCESSING PEPTIDASE SUBUNIT ALPHA"/>
    <property type="match status" value="1"/>
</dbReference>
<feature type="domain" description="Peptidase M16 N-terminal" evidence="3">
    <location>
        <begin position="500"/>
        <end position="627"/>
    </location>
</feature>
<sequence>MNKPLPTVLALALALAFASTSLLPAHAAPAAAVTSPSFDRKAYTINHKKFVLPNGLTLIVHEDHSVPVVGVNMWYHVGSRNEKRGKTGFAHLFEHFFFNGSENYPHGFREAMDDLGANNRNGTTNTDRTNFFEDVPVSALERTLFLESDRMGFLGNYISKEMLERERGVVQNEKRQGENQPYGRVRNEIGAKMYPYSHPYSWSTIGSMEDLSAASLEDIREWYRTYYGPNNAVISLAGDITPEHALELVTKYFGAIPPGPPLPRTEKWIPTLDRNIRDEMEDHVPQVRIYRSWHVAAWKDADTPRLTLLAEVLAGSKSARLDRRLVYDKGLATNVSTYVNDAELGGTFNIVVTVKPGADPLLVEREVDAIVAEVLDKGPTDAELARVKTRTLSDFSRSLERLGGFGGRSDVLAESMTYGGSPDAYLTRLEQLAKANAAEVKAAGQRWLRANHYTMTVRPFAKLAAVKSTLDRKVLPGLGEAPDVKFPAMQRAQLKNGLKVILLERHTAPIVNATLAVDAGAASDTLAKAGAASLALDLLDKGTKTRDAFALSDALENLGARLSTGTAADQSLVRLQATSSNLAPSLAIMADAALAPSFPQDQFTLQKGRRMAQIGQEKAQPTSLATRLVPGLLYGQEHAYGKPASGSTQSVEGITREDLAAWHAAWFKPGSATLIVAGDTTMDKLLPALEASFGGWKAGLAPAKAVAGANANVNAGRKVYLVDKPDAPQSTIVAAHLSLPYGQPEDLAVEPVMHNFGGIATSRLNRNLRLDKHWSYGTSARLTEVRGQRSFMTIAPVQTDKTVEAMREVAKEVKGVAGERPLVGTEYESIMRNMTSRLAGRFETLSALEGAALASVNLNLPEDYWSGYSRSLKALTPAQLGQAAGKFVKPDEVTWMVIGDLRKVEAGIRALGWGEVVVLDQDGKPVR</sequence>
<feature type="domain" description="Peptidase M16 C-terminal" evidence="4">
    <location>
        <begin position="654"/>
        <end position="818"/>
    </location>
</feature>
<feature type="signal peptide" evidence="2">
    <location>
        <begin position="1"/>
        <end position="27"/>
    </location>
</feature>
<protein>
    <submittedName>
        <fullName evidence="5">M16 family metallopeptidase</fullName>
    </submittedName>
</protein>
<dbReference type="SUPFAM" id="SSF63411">
    <property type="entry name" value="LuxS/MPP-like metallohydrolase"/>
    <property type="match status" value="4"/>
</dbReference>
<dbReference type="Proteomes" id="UP001596050">
    <property type="component" value="Unassembled WGS sequence"/>
</dbReference>
<gene>
    <name evidence="5" type="ORF">ACFPN5_06460</name>
</gene>
<dbReference type="InterPro" id="IPR007863">
    <property type="entry name" value="Peptidase_M16_C"/>
</dbReference>
<name>A0ABW0L2X7_9BURK</name>
<feature type="domain" description="Peptidase M16 N-terminal" evidence="3">
    <location>
        <begin position="60"/>
        <end position="194"/>
    </location>
</feature>
<comment type="similarity">
    <text evidence="1">Belongs to the peptidase M16 family.</text>
</comment>
<evidence type="ECO:0000313" key="6">
    <source>
        <dbReference type="Proteomes" id="UP001596050"/>
    </source>
</evidence>
<keyword evidence="6" id="KW-1185">Reference proteome</keyword>
<evidence type="ECO:0000259" key="3">
    <source>
        <dbReference type="Pfam" id="PF00675"/>
    </source>
</evidence>
<organism evidence="5 6">
    <name type="scientific">Massilia niabensis</name>
    <dbReference type="NCBI Taxonomy" id="544910"/>
    <lineage>
        <taxon>Bacteria</taxon>
        <taxon>Pseudomonadati</taxon>
        <taxon>Pseudomonadota</taxon>
        <taxon>Betaproteobacteria</taxon>
        <taxon>Burkholderiales</taxon>
        <taxon>Oxalobacteraceae</taxon>
        <taxon>Telluria group</taxon>
        <taxon>Massilia</taxon>
    </lineage>
</organism>
<reference evidence="6" key="1">
    <citation type="journal article" date="2019" name="Int. J. Syst. Evol. Microbiol.">
        <title>The Global Catalogue of Microorganisms (GCM) 10K type strain sequencing project: providing services to taxonomists for standard genome sequencing and annotation.</title>
        <authorList>
            <consortium name="The Broad Institute Genomics Platform"/>
            <consortium name="The Broad Institute Genome Sequencing Center for Infectious Disease"/>
            <person name="Wu L."/>
            <person name="Ma J."/>
        </authorList>
    </citation>
    <scope>NUCLEOTIDE SEQUENCE [LARGE SCALE GENOMIC DNA]</scope>
    <source>
        <strain evidence="6">KACC 12649</strain>
    </source>
</reference>
<evidence type="ECO:0000313" key="5">
    <source>
        <dbReference type="EMBL" id="MFC5459447.1"/>
    </source>
</evidence>
<proteinExistence type="inferred from homology"/>